<reference evidence="1" key="1">
    <citation type="submission" date="2021-06" db="EMBL/GenBank/DDBJ databases">
        <authorList>
            <person name="Kallberg Y."/>
            <person name="Tangrot J."/>
            <person name="Rosling A."/>
        </authorList>
    </citation>
    <scope>NUCLEOTIDE SEQUENCE</scope>
    <source>
        <strain evidence="1">MA453B</strain>
    </source>
</reference>
<keyword evidence="2" id="KW-1185">Reference proteome</keyword>
<gene>
    <name evidence="1" type="ORF">DERYTH_LOCUS10994</name>
</gene>
<dbReference type="OrthoDB" id="10530753at2759"/>
<comment type="caution">
    <text evidence="1">The sequence shown here is derived from an EMBL/GenBank/DDBJ whole genome shotgun (WGS) entry which is preliminary data.</text>
</comment>
<protein>
    <submittedName>
        <fullName evidence="1">28719_t:CDS:1</fullName>
    </submittedName>
</protein>
<sequence length="116" mass="13476">MFNFIPSLTPKDRIIYSYIALAYFSEDFSFYASLQSGLFLQDQKFITASDASNNDFDEATEQRESNKENDINDNIFFAFLDEIKADYKNSGSHLRIALNKFAEQYPLFIMHVLTVE</sequence>
<dbReference type="Proteomes" id="UP000789405">
    <property type="component" value="Unassembled WGS sequence"/>
</dbReference>
<accession>A0A9N9H966</accession>
<dbReference type="AlphaFoldDB" id="A0A9N9H966"/>
<organism evidence="1 2">
    <name type="scientific">Dentiscutata erythropus</name>
    <dbReference type="NCBI Taxonomy" id="1348616"/>
    <lineage>
        <taxon>Eukaryota</taxon>
        <taxon>Fungi</taxon>
        <taxon>Fungi incertae sedis</taxon>
        <taxon>Mucoromycota</taxon>
        <taxon>Glomeromycotina</taxon>
        <taxon>Glomeromycetes</taxon>
        <taxon>Diversisporales</taxon>
        <taxon>Gigasporaceae</taxon>
        <taxon>Dentiscutata</taxon>
    </lineage>
</organism>
<evidence type="ECO:0000313" key="2">
    <source>
        <dbReference type="Proteomes" id="UP000789405"/>
    </source>
</evidence>
<dbReference type="EMBL" id="CAJVPY010006636">
    <property type="protein sequence ID" value="CAG8666546.1"/>
    <property type="molecule type" value="Genomic_DNA"/>
</dbReference>
<evidence type="ECO:0000313" key="1">
    <source>
        <dbReference type="EMBL" id="CAG8666546.1"/>
    </source>
</evidence>
<proteinExistence type="predicted"/>
<name>A0A9N9H966_9GLOM</name>